<evidence type="ECO:0000313" key="2">
    <source>
        <dbReference type="Proteomes" id="UP000824540"/>
    </source>
</evidence>
<comment type="caution">
    <text evidence="1">The sequence shown here is derived from an EMBL/GenBank/DDBJ whole genome shotgun (WGS) entry which is preliminary data.</text>
</comment>
<dbReference type="AlphaFoldDB" id="A0A8T2PAA5"/>
<dbReference type="EMBL" id="JAFBMS010000015">
    <property type="protein sequence ID" value="KAG9346448.1"/>
    <property type="molecule type" value="Genomic_DNA"/>
</dbReference>
<keyword evidence="2" id="KW-1185">Reference proteome</keyword>
<accession>A0A8T2PAA5</accession>
<reference evidence="1" key="1">
    <citation type="thesis" date="2021" institute="BYU ScholarsArchive" country="Provo, UT, USA">
        <title>Applications of and Algorithms for Genome Assembly and Genomic Analyses with an Emphasis on Marine Teleosts.</title>
        <authorList>
            <person name="Pickett B.D."/>
        </authorList>
    </citation>
    <scope>NUCLEOTIDE SEQUENCE</scope>
    <source>
        <strain evidence="1">HI-2016</strain>
    </source>
</reference>
<protein>
    <submittedName>
        <fullName evidence="1">Uncharacterized protein</fullName>
    </submittedName>
</protein>
<sequence length="101" mass="11349">MSLGCRAELFAEFAGLSLSGLERSLGVKQLLQLPAHPGHVQLRSFALLPQTLALFSQLCSRRSQLLTLLPALGLHLCSIRQQRFHTTHHRVHLILRHRLEG</sequence>
<evidence type="ECO:0000313" key="1">
    <source>
        <dbReference type="EMBL" id="KAG9346448.1"/>
    </source>
</evidence>
<organism evidence="1 2">
    <name type="scientific">Albula glossodonta</name>
    <name type="common">roundjaw bonefish</name>
    <dbReference type="NCBI Taxonomy" id="121402"/>
    <lineage>
        <taxon>Eukaryota</taxon>
        <taxon>Metazoa</taxon>
        <taxon>Chordata</taxon>
        <taxon>Craniata</taxon>
        <taxon>Vertebrata</taxon>
        <taxon>Euteleostomi</taxon>
        <taxon>Actinopterygii</taxon>
        <taxon>Neopterygii</taxon>
        <taxon>Teleostei</taxon>
        <taxon>Albuliformes</taxon>
        <taxon>Albulidae</taxon>
        <taxon>Albula</taxon>
    </lineage>
</organism>
<proteinExistence type="predicted"/>
<name>A0A8T2PAA5_9TELE</name>
<dbReference type="Proteomes" id="UP000824540">
    <property type="component" value="Unassembled WGS sequence"/>
</dbReference>
<gene>
    <name evidence="1" type="ORF">JZ751_006759</name>
</gene>